<dbReference type="EMBL" id="HBIJ01020247">
    <property type="protein sequence ID" value="CAE0372461.1"/>
    <property type="molecule type" value="Transcribed_RNA"/>
</dbReference>
<name>A0A7S3K204_9STRA</name>
<evidence type="ECO:0000313" key="2">
    <source>
        <dbReference type="EMBL" id="CAE0372461.1"/>
    </source>
</evidence>
<gene>
    <name evidence="2" type="ORF">ALAG00032_LOCUS13245</name>
</gene>
<sequence length="300" mass="33609">MATDFCHGDVFVEIRNSAGKQLLRTFPADLHEQFSFYYDRHLHVQTDDVSKVSDWLGDYSFAEKVMPVSLFQLTSPRDVLAFARRHALVAFIGIYEDAAQMNIEGEDEDTAQDEDDFGAEVNIFEDNFIGTPTSVQSVILAPKKSKRNIQRKKLRISAGAPGDPNGGDSDPESDSGVPRVSPDKKKPTPPKLPRNSRQFRRKQSKKPRDAAPDAEFQSRNDPKFKAAQAAAKISDRDRRIIAQEEQIKDLNKALVLLQESVTKIATAGGIANNNSQSRTIETIFHTSFHHHSLNYCVFCC</sequence>
<accession>A0A7S3K204</accession>
<organism evidence="2">
    <name type="scientific">Aureoumbra lagunensis</name>
    <dbReference type="NCBI Taxonomy" id="44058"/>
    <lineage>
        <taxon>Eukaryota</taxon>
        <taxon>Sar</taxon>
        <taxon>Stramenopiles</taxon>
        <taxon>Ochrophyta</taxon>
        <taxon>Pelagophyceae</taxon>
        <taxon>Pelagomonadales</taxon>
        <taxon>Aureoumbra</taxon>
    </lineage>
</organism>
<feature type="compositionally biased region" description="Basic and acidic residues" evidence="1">
    <location>
        <begin position="206"/>
        <end position="224"/>
    </location>
</feature>
<reference evidence="2" key="1">
    <citation type="submission" date="2021-01" db="EMBL/GenBank/DDBJ databases">
        <authorList>
            <person name="Corre E."/>
            <person name="Pelletier E."/>
            <person name="Niang G."/>
            <person name="Scheremetjew M."/>
            <person name="Finn R."/>
            <person name="Kale V."/>
            <person name="Holt S."/>
            <person name="Cochrane G."/>
            <person name="Meng A."/>
            <person name="Brown T."/>
            <person name="Cohen L."/>
        </authorList>
    </citation>
    <scope>NUCLEOTIDE SEQUENCE</scope>
    <source>
        <strain evidence="2">CCMP1510</strain>
    </source>
</reference>
<evidence type="ECO:0000256" key="1">
    <source>
        <dbReference type="SAM" id="MobiDB-lite"/>
    </source>
</evidence>
<dbReference type="AlphaFoldDB" id="A0A7S3K204"/>
<proteinExistence type="predicted"/>
<protein>
    <submittedName>
        <fullName evidence="2">Uncharacterized protein</fullName>
    </submittedName>
</protein>
<feature type="region of interest" description="Disordered" evidence="1">
    <location>
        <begin position="150"/>
        <end position="225"/>
    </location>
</feature>